<evidence type="ECO:0000256" key="4">
    <source>
        <dbReference type="ARBA" id="ARBA00022989"/>
    </source>
</evidence>
<dbReference type="OrthoDB" id="10032844at2759"/>
<sequence length="520" mass="58914">MVERIRCASLVLSVLSVGFLVSGILLLTFSDVIIKKAVKKESQLKQGTVVYKLWRDSPVPYYISIYIFDLINEVDFLNGAKPQLIERGPFVYKEQRTKTDIKFYPNGTISYRELRNYTFDRSKSSDDETYNITTVNVVYMTLVNYLLTQNVLSPVRSLIGLLLSTVEKPIMKRTVKEYLWGYRDPILGMLKDKFPSLVTNDQVSVFASAVDEAQYETYLINSGVGFDANHTERIRDLGRIERFNFSTSLSIWSNQYANMINGTDSTIWHPDVSKDELIYSFMNDICRSVHLRFNQTRQNIFNIDIYRFALPDDIFANSSDNEGFCTNISTSDKIKPLKCLPSGLFSLTPCLHLSGSAVSIPLPIIGSNPHFLATDQTVQDAIIGLKPDDTRHRSYMEIEPITGIVMNGSRRMQFNINVVNDSKIGAIARIQPVVYPMIWVNEHAEIDQPNANMFHKKVAVPLAVLAVLKYSFFTMGVTLLLTVIGLVIYSQYKKNRALVLVVDEPATAAVVDDERTPLLQ</sequence>
<evidence type="ECO:0000256" key="6">
    <source>
        <dbReference type="ARBA" id="ARBA00023180"/>
    </source>
</evidence>
<evidence type="ECO:0008006" key="12">
    <source>
        <dbReference type="Google" id="ProtNLM"/>
    </source>
</evidence>
<evidence type="ECO:0000256" key="2">
    <source>
        <dbReference type="ARBA" id="ARBA00010532"/>
    </source>
</evidence>
<dbReference type="GO" id="GO:0005764">
    <property type="term" value="C:lysosome"/>
    <property type="evidence" value="ECO:0007669"/>
    <property type="project" value="InterPro"/>
</dbReference>
<keyword evidence="4 7" id="KW-1133">Transmembrane helix</keyword>
<dbReference type="GO" id="GO:0016020">
    <property type="term" value="C:membrane"/>
    <property type="evidence" value="ECO:0007669"/>
    <property type="project" value="UniProtKB-SubCell"/>
</dbReference>
<dbReference type="AlphaFoldDB" id="A0A813YH25"/>
<feature type="transmembrane region" description="Helical" evidence="7">
    <location>
        <begin position="470"/>
        <end position="489"/>
    </location>
</feature>
<accession>A0A813YH25</accession>
<dbReference type="PRINTS" id="PR01611">
    <property type="entry name" value="LIMPII"/>
</dbReference>
<dbReference type="PANTHER" id="PTHR11923:SF51">
    <property type="entry name" value="LYSOSOME MEMBRANE PROTEIN 2"/>
    <property type="match status" value="1"/>
</dbReference>
<dbReference type="GO" id="GO:0005044">
    <property type="term" value="F:scavenger receptor activity"/>
    <property type="evidence" value="ECO:0007669"/>
    <property type="project" value="InterPro"/>
</dbReference>
<dbReference type="InterPro" id="IPR002159">
    <property type="entry name" value="CD36_fam"/>
</dbReference>
<dbReference type="Proteomes" id="UP000663852">
    <property type="component" value="Unassembled WGS sequence"/>
</dbReference>
<dbReference type="PANTHER" id="PTHR11923">
    <property type="entry name" value="SCAVENGER RECEPTOR CLASS B TYPE-1 SR-B1"/>
    <property type="match status" value="1"/>
</dbReference>
<comment type="similarity">
    <text evidence="2">Belongs to the CD36 family.</text>
</comment>
<keyword evidence="3 7" id="KW-0812">Transmembrane</keyword>
<reference evidence="8" key="1">
    <citation type="submission" date="2021-02" db="EMBL/GenBank/DDBJ databases">
        <authorList>
            <person name="Nowell W R."/>
        </authorList>
    </citation>
    <scope>NUCLEOTIDE SEQUENCE</scope>
</reference>
<comment type="caution">
    <text evidence="8">The sequence shown here is derived from an EMBL/GenBank/DDBJ whole genome shotgun (WGS) entry which is preliminary data.</text>
</comment>
<keyword evidence="6" id="KW-0325">Glycoprotein</keyword>
<evidence type="ECO:0000256" key="7">
    <source>
        <dbReference type="SAM" id="Phobius"/>
    </source>
</evidence>
<dbReference type="Pfam" id="PF01130">
    <property type="entry name" value="CD36"/>
    <property type="match status" value="1"/>
</dbReference>
<comment type="subcellular location">
    <subcellularLocation>
        <location evidence="1">Membrane</location>
    </subcellularLocation>
</comment>
<dbReference type="InterPro" id="IPR005429">
    <property type="entry name" value="LimpII"/>
</dbReference>
<name>A0A813YH25_ADIRI</name>
<proteinExistence type="inferred from homology"/>
<dbReference type="Proteomes" id="UP000663828">
    <property type="component" value="Unassembled WGS sequence"/>
</dbReference>
<evidence type="ECO:0000313" key="11">
    <source>
        <dbReference type="Proteomes" id="UP000663852"/>
    </source>
</evidence>
<protein>
    <recommendedName>
        <fullName evidence="12">Lysosome membrane protein 2</fullName>
    </recommendedName>
</protein>
<evidence type="ECO:0000256" key="1">
    <source>
        <dbReference type="ARBA" id="ARBA00004370"/>
    </source>
</evidence>
<evidence type="ECO:0000313" key="10">
    <source>
        <dbReference type="Proteomes" id="UP000663828"/>
    </source>
</evidence>
<organism evidence="8 11">
    <name type="scientific">Adineta ricciae</name>
    <name type="common">Rotifer</name>
    <dbReference type="NCBI Taxonomy" id="249248"/>
    <lineage>
        <taxon>Eukaryota</taxon>
        <taxon>Metazoa</taxon>
        <taxon>Spiralia</taxon>
        <taxon>Gnathifera</taxon>
        <taxon>Rotifera</taxon>
        <taxon>Eurotatoria</taxon>
        <taxon>Bdelloidea</taxon>
        <taxon>Adinetida</taxon>
        <taxon>Adinetidae</taxon>
        <taxon>Adineta</taxon>
    </lineage>
</organism>
<evidence type="ECO:0000256" key="5">
    <source>
        <dbReference type="ARBA" id="ARBA00023136"/>
    </source>
</evidence>
<dbReference type="EMBL" id="CAJNOR010000445">
    <property type="protein sequence ID" value="CAF0916986.1"/>
    <property type="molecule type" value="Genomic_DNA"/>
</dbReference>
<evidence type="ECO:0000313" key="9">
    <source>
        <dbReference type="EMBL" id="CAF0916986.1"/>
    </source>
</evidence>
<dbReference type="PRINTS" id="PR01609">
    <property type="entry name" value="CD36FAMILY"/>
</dbReference>
<evidence type="ECO:0000313" key="8">
    <source>
        <dbReference type="EMBL" id="CAF0884204.1"/>
    </source>
</evidence>
<keyword evidence="10" id="KW-1185">Reference proteome</keyword>
<dbReference type="EMBL" id="CAJNOJ010000029">
    <property type="protein sequence ID" value="CAF0884204.1"/>
    <property type="molecule type" value="Genomic_DNA"/>
</dbReference>
<gene>
    <name evidence="8" type="ORF">EDS130_LOCUS8950</name>
    <name evidence="9" type="ORF">XAT740_LOCUS8833</name>
</gene>
<keyword evidence="5 7" id="KW-0472">Membrane</keyword>
<evidence type="ECO:0000256" key="3">
    <source>
        <dbReference type="ARBA" id="ARBA00022692"/>
    </source>
</evidence>